<evidence type="ECO:0000256" key="11">
    <source>
        <dbReference type="ARBA" id="ARBA00023159"/>
    </source>
</evidence>
<dbReference type="GO" id="GO:0000160">
    <property type="term" value="P:phosphorelay signal transduction system"/>
    <property type="evidence" value="ECO:0007669"/>
    <property type="project" value="UniProtKB-KW"/>
</dbReference>
<evidence type="ECO:0000256" key="10">
    <source>
        <dbReference type="ARBA" id="ARBA00023125"/>
    </source>
</evidence>
<keyword evidence="10" id="KW-0238">DNA-binding</keyword>
<evidence type="ECO:0000313" key="21">
    <source>
        <dbReference type="Proteomes" id="UP000321577"/>
    </source>
</evidence>
<keyword evidence="9" id="KW-0805">Transcription regulation</keyword>
<dbReference type="InterPro" id="IPR002078">
    <property type="entry name" value="Sigma_54_int"/>
</dbReference>
<accession>A0A512MDX6</accession>
<dbReference type="PROSITE" id="PS50110">
    <property type="entry name" value="RESPONSE_REGULATORY"/>
    <property type="match status" value="1"/>
</dbReference>
<dbReference type="InterPro" id="IPR025662">
    <property type="entry name" value="Sigma_54_int_dom_ATP-bd_1"/>
</dbReference>
<dbReference type="Gene3D" id="1.10.10.60">
    <property type="entry name" value="Homeodomain-like"/>
    <property type="match status" value="1"/>
</dbReference>
<dbReference type="GO" id="GO:0043565">
    <property type="term" value="F:sequence-specific DNA binding"/>
    <property type="evidence" value="ECO:0007669"/>
    <property type="project" value="InterPro"/>
</dbReference>
<dbReference type="FunFam" id="3.40.50.300:FF:000006">
    <property type="entry name" value="DNA-binding transcriptional regulator NtrC"/>
    <property type="match status" value="1"/>
</dbReference>
<dbReference type="InterPro" id="IPR003593">
    <property type="entry name" value="AAA+_ATPase"/>
</dbReference>
<feature type="region of interest" description="Disordered" evidence="17">
    <location>
        <begin position="123"/>
        <end position="142"/>
    </location>
</feature>
<gene>
    <name evidence="20" type="ORF">BGE01nite_42280</name>
</gene>
<name>A0A512MDX6_9BACT</name>
<dbReference type="PANTHER" id="PTHR32071:SF95">
    <property type="entry name" value="DNA-BINDING TRANSCRIPTIONAL REGULATOR NTRC"/>
    <property type="match status" value="1"/>
</dbReference>
<keyword evidence="3" id="KW-0963">Cytoplasm</keyword>
<evidence type="ECO:0000256" key="8">
    <source>
        <dbReference type="ARBA" id="ARBA00023012"/>
    </source>
</evidence>
<evidence type="ECO:0000256" key="3">
    <source>
        <dbReference type="ARBA" id="ARBA00022490"/>
    </source>
</evidence>
<evidence type="ECO:0000259" key="18">
    <source>
        <dbReference type="PROSITE" id="PS50045"/>
    </source>
</evidence>
<evidence type="ECO:0000256" key="16">
    <source>
        <dbReference type="PROSITE-ProRule" id="PRU00169"/>
    </source>
</evidence>
<dbReference type="PANTHER" id="PTHR32071">
    <property type="entry name" value="TRANSCRIPTIONAL REGULATORY PROTEIN"/>
    <property type="match status" value="1"/>
</dbReference>
<comment type="subcellular location">
    <subcellularLocation>
        <location evidence="1">Cytoplasm</location>
    </subcellularLocation>
</comment>
<dbReference type="AlphaFoldDB" id="A0A512MDX6"/>
<dbReference type="Gene3D" id="1.10.8.60">
    <property type="match status" value="1"/>
</dbReference>
<dbReference type="InterPro" id="IPR058031">
    <property type="entry name" value="AAA_lid_NorR"/>
</dbReference>
<dbReference type="OrthoDB" id="9802354at2"/>
<dbReference type="Proteomes" id="UP000321577">
    <property type="component" value="Unassembled WGS sequence"/>
</dbReference>
<organism evidence="20 21">
    <name type="scientific">Brevifollis gellanilyticus</name>
    <dbReference type="NCBI Taxonomy" id="748831"/>
    <lineage>
        <taxon>Bacteria</taxon>
        <taxon>Pseudomonadati</taxon>
        <taxon>Verrucomicrobiota</taxon>
        <taxon>Verrucomicrobiia</taxon>
        <taxon>Verrucomicrobiales</taxon>
        <taxon>Verrucomicrobiaceae</taxon>
    </lineage>
</organism>
<dbReference type="Pfam" id="PF00072">
    <property type="entry name" value="Response_reg"/>
    <property type="match status" value="1"/>
</dbReference>
<keyword evidence="13" id="KW-0535">Nitrogen fixation</keyword>
<dbReference type="Pfam" id="PF00158">
    <property type="entry name" value="Sigma54_activat"/>
    <property type="match status" value="1"/>
</dbReference>
<dbReference type="PROSITE" id="PS00675">
    <property type="entry name" value="SIGMA54_INTERACT_1"/>
    <property type="match status" value="1"/>
</dbReference>
<dbReference type="CDD" id="cd00156">
    <property type="entry name" value="REC"/>
    <property type="match status" value="1"/>
</dbReference>
<evidence type="ECO:0000256" key="15">
    <source>
        <dbReference type="ARBA" id="ARBA00031910"/>
    </source>
</evidence>
<evidence type="ECO:0000256" key="1">
    <source>
        <dbReference type="ARBA" id="ARBA00004496"/>
    </source>
</evidence>
<evidence type="ECO:0000256" key="5">
    <source>
        <dbReference type="ARBA" id="ARBA00022553"/>
    </source>
</evidence>
<feature type="domain" description="Response regulatory" evidence="19">
    <location>
        <begin position="2"/>
        <end position="116"/>
    </location>
</feature>
<dbReference type="Pfam" id="PF25601">
    <property type="entry name" value="AAA_lid_14"/>
    <property type="match status" value="1"/>
</dbReference>
<dbReference type="SUPFAM" id="SSF46689">
    <property type="entry name" value="Homeodomain-like"/>
    <property type="match status" value="1"/>
</dbReference>
<dbReference type="Pfam" id="PF02954">
    <property type="entry name" value="HTH_8"/>
    <property type="match status" value="1"/>
</dbReference>
<protein>
    <recommendedName>
        <fullName evidence="2">DNA-binding transcriptional regulator NtrC</fullName>
    </recommendedName>
    <alternativeName>
        <fullName evidence="14">Nitrogen regulation protein NR(I)</fullName>
    </alternativeName>
    <alternativeName>
        <fullName evidence="15">Nitrogen regulator I</fullName>
    </alternativeName>
</protein>
<dbReference type="PROSITE" id="PS50045">
    <property type="entry name" value="SIGMA54_INTERACT_4"/>
    <property type="match status" value="1"/>
</dbReference>
<dbReference type="InterPro" id="IPR001789">
    <property type="entry name" value="Sig_transdc_resp-reg_receiver"/>
</dbReference>
<dbReference type="EMBL" id="BKAG01000038">
    <property type="protein sequence ID" value="GEP44937.1"/>
    <property type="molecule type" value="Genomic_DNA"/>
</dbReference>
<keyword evidence="12" id="KW-0804">Transcription</keyword>
<dbReference type="CDD" id="cd00009">
    <property type="entry name" value="AAA"/>
    <property type="match status" value="1"/>
</dbReference>
<keyword evidence="21" id="KW-1185">Reference proteome</keyword>
<evidence type="ECO:0000256" key="9">
    <source>
        <dbReference type="ARBA" id="ARBA00023015"/>
    </source>
</evidence>
<keyword evidence="5 16" id="KW-0597">Phosphoprotein</keyword>
<keyword evidence="6" id="KW-0547">Nucleotide-binding</keyword>
<keyword evidence="4" id="KW-0678">Repressor</keyword>
<reference evidence="20 21" key="1">
    <citation type="submission" date="2019-07" db="EMBL/GenBank/DDBJ databases">
        <title>Whole genome shotgun sequence of Brevifollis gellanilyticus NBRC 108608.</title>
        <authorList>
            <person name="Hosoyama A."/>
            <person name="Uohara A."/>
            <person name="Ohji S."/>
            <person name="Ichikawa N."/>
        </authorList>
    </citation>
    <scope>NUCLEOTIDE SEQUENCE [LARGE SCALE GENOMIC DNA]</scope>
    <source>
        <strain evidence="20 21">NBRC 108608</strain>
    </source>
</reference>
<evidence type="ECO:0000259" key="19">
    <source>
        <dbReference type="PROSITE" id="PS50110"/>
    </source>
</evidence>
<comment type="caution">
    <text evidence="20">The sequence shown here is derived from an EMBL/GenBank/DDBJ whole genome shotgun (WGS) entry which is preliminary data.</text>
</comment>
<feature type="modified residue" description="4-aspartylphosphate" evidence="16">
    <location>
        <position position="51"/>
    </location>
</feature>
<evidence type="ECO:0000256" key="6">
    <source>
        <dbReference type="ARBA" id="ARBA00022741"/>
    </source>
</evidence>
<dbReference type="GO" id="GO:0005524">
    <property type="term" value="F:ATP binding"/>
    <property type="evidence" value="ECO:0007669"/>
    <property type="project" value="UniProtKB-KW"/>
</dbReference>
<keyword evidence="7" id="KW-0067">ATP-binding</keyword>
<evidence type="ECO:0000313" key="20">
    <source>
        <dbReference type="EMBL" id="GEP44937.1"/>
    </source>
</evidence>
<evidence type="ECO:0000256" key="2">
    <source>
        <dbReference type="ARBA" id="ARBA00019059"/>
    </source>
</evidence>
<dbReference type="Gene3D" id="3.40.50.300">
    <property type="entry name" value="P-loop containing nucleotide triphosphate hydrolases"/>
    <property type="match status" value="1"/>
</dbReference>
<dbReference type="PRINTS" id="PR01590">
    <property type="entry name" value="HTHFIS"/>
</dbReference>
<dbReference type="GO" id="GO:0005737">
    <property type="term" value="C:cytoplasm"/>
    <property type="evidence" value="ECO:0007669"/>
    <property type="project" value="UniProtKB-SubCell"/>
</dbReference>
<dbReference type="GO" id="GO:0006355">
    <property type="term" value="P:regulation of DNA-templated transcription"/>
    <property type="evidence" value="ECO:0007669"/>
    <property type="project" value="InterPro"/>
</dbReference>
<feature type="domain" description="Sigma-54 factor interaction" evidence="18">
    <location>
        <begin position="143"/>
        <end position="372"/>
    </location>
</feature>
<dbReference type="InterPro" id="IPR002197">
    <property type="entry name" value="HTH_Fis"/>
</dbReference>
<dbReference type="PROSITE" id="PS00688">
    <property type="entry name" value="SIGMA54_INTERACT_3"/>
    <property type="match status" value="1"/>
</dbReference>
<evidence type="ECO:0000256" key="12">
    <source>
        <dbReference type="ARBA" id="ARBA00023163"/>
    </source>
</evidence>
<evidence type="ECO:0000256" key="4">
    <source>
        <dbReference type="ARBA" id="ARBA00022491"/>
    </source>
</evidence>
<keyword evidence="11" id="KW-0010">Activator</keyword>
<evidence type="ECO:0000256" key="13">
    <source>
        <dbReference type="ARBA" id="ARBA00023231"/>
    </source>
</evidence>
<dbReference type="RefSeq" id="WP_146853362.1">
    <property type="nucleotide sequence ID" value="NZ_BKAG01000038.1"/>
</dbReference>
<proteinExistence type="predicted"/>
<evidence type="ECO:0000256" key="14">
    <source>
        <dbReference type="ARBA" id="ARBA00029881"/>
    </source>
</evidence>
<evidence type="ECO:0000256" key="7">
    <source>
        <dbReference type="ARBA" id="ARBA00022840"/>
    </source>
</evidence>
<dbReference type="InterPro" id="IPR009057">
    <property type="entry name" value="Homeodomain-like_sf"/>
</dbReference>
<dbReference type="SUPFAM" id="SSF52172">
    <property type="entry name" value="CheY-like"/>
    <property type="match status" value="1"/>
</dbReference>
<evidence type="ECO:0000256" key="17">
    <source>
        <dbReference type="SAM" id="MobiDB-lite"/>
    </source>
</evidence>
<dbReference type="SMART" id="SM00382">
    <property type="entry name" value="AAA"/>
    <property type="match status" value="1"/>
</dbReference>
<dbReference type="Gene3D" id="3.40.50.2300">
    <property type="match status" value="1"/>
</dbReference>
<dbReference type="SMART" id="SM00448">
    <property type="entry name" value="REC"/>
    <property type="match status" value="1"/>
</dbReference>
<dbReference type="SUPFAM" id="SSF52540">
    <property type="entry name" value="P-loop containing nucleoside triphosphate hydrolases"/>
    <property type="match status" value="1"/>
</dbReference>
<dbReference type="InterPro" id="IPR027417">
    <property type="entry name" value="P-loop_NTPase"/>
</dbReference>
<dbReference type="InterPro" id="IPR025944">
    <property type="entry name" value="Sigma_54_int_dom_CS"/>
</dbReference>
<sequence>MQLLLIDDDDDFASSLTVVLEASGHEVTPASDGDMGVRLAAERDFDLVITDFRMPGLGGLQVLEKIRAAKPRLPVILMTAYSTTERAIEATKAGAFDYLMKPFDPPELLAVIERAGATATAARPVSLKESASSSSSSADHEPLIGRSRQMQSLFKEIGRLADMPVPVLILGETGTGKELIARALHQHGNRSSKSFIAVNCAAIPESLIESELFGHEKGAFTHAVARRIGRFEQAQDGTLFLDEIGDLPASVQVKLLRVLQERKVCRVGSTQDITLNVRILAATHRDLPAMIQAGTFREDLFYRLNTAILRLPPLRERMEDIAPLSSSILTRAARELGLAQPTLQKEALSLLEAHPWPGNIRELENSLRRLVIDSRGLPVGAAQVRQLLSQAPRTDLAPDRDVPLRRLVEKRLAEAREGKLPAGALPALLDDLEQQLYTTALEQAEGNQSSVAEWLGVSRVTVREKLDRYQLLPKRPRREP</sequence>
<keyword evidence="8" id="KW-0902">Two-component regulatory system</keyword>
<dbReference type="InterPro" id="IPR011006">
    <property type="entry name" value="CheY-like_superfamily"/>
</dbReference>